<dbReference type="RefSeq" id="XP_007689639.1">
    <property type="nucleotide sequence ID" value="XM_007691449.1"/>
</dbReference>
<evidence type="ECO:0000256" key="1">
    <source>
        <dbReference type="SAM" id="MobiDB-lite"/>
    </source>
</evidence>
<sequence>MNPNDDLEKPLMARSCDSEQSESSTLLEHRTIGLQERIQARIRWSLYLQMVILFITVLTWISLFLWNQKDRGISPFALIERGHCGWSVEEAKANDCVYDIMMSSWMPRPCYDEELSEGFLRANNFTYWTSNQGGEEVSEAEVKKGEFDILFTHGTYHHQHCIYLWKLQMKAQKSAVRVLDSISRSQAHIAHCQKLLTPDFSPHTLYQLQSKTGTPIHVKPKRQTCWEG</sequence>
<keyword evidence="2" id="KW-0812">Transmembrane</keyword>
<feature type="transmembrane region" description="Helical" evidence="2">
    <location>
        <begin position="46"/>
        <end position="66"/>
    </location>
</feature>
<dbReference type="InterPro" id="IPR053008">
    <property type="entry name" value="Phomopsin_biosynth_assoc"/>
</dbReference>
<evidence type="ECO:0000256" key="2">
    <source>
        <dbReference type="SAM" id="Phobius"/>
    </source>
</evidence>
<dbReference type="KEGG" id="bor:COCMIDRAFT_38252"/>
<keyword evidence="4" id="KW-1185">Reference proteome</keyword>
<dbReference type="eggNOG" id="ENOG502S165">
    <property type="taxonomic scope" value="Eukaryota"/>
</dbReference>
<protein>
    <submittedName>
        <fullName evidence="3">Uncharacterized protein</fullName>
    </submittedName>
</protein>
<name>W6ZJN7_COCMI</name>
<dbReference type="Proteomes" id="UP000054032">
    <property type="component" value="Unassembled WGS sequence"/>
</dbReference>
<keyword evidence="2" id="KW-1133">Transmembrane helix</keyword>
<dbReference type="PANTHER" id="PTHR35896">
    <property type="entry name" value="IG-LIKE DOMAIN-CONTAINING PROTEIN"/>
    <property type="match status" value="1"/>
</dbReference>
<feature type="region of interest" description="Disordered" evidence="1">
    <location>
        <begin position="1"/>
        <end position="22"/>
    </location>
</feature>
<dbReference type="EMBL" id="KI964018">
    <property type="protein sequence ID" value="EUC43811.1"/>
    <property type="molecule type" value="Genomic_DNA"/>
</dbReference>
<feature type="compositionally biased region" description="Basic and acidic residues" evidence="1">
    <location>
        <begin position="1"/>
        <end position="11"/>
    </location>
</feature>
<dbReference type="PANTHER" id="PTHR35896:SF3">
    <property type="entry name" value="MAJOR FACILITATOR SUPERFAMILY TRANSPORTER"/>
    <property type="match status" value="1"/>
</dbReference>
<organism evidence="3 4">
    <name type="scientific">Bipolaris oryzae ATCC 44560</name>
    <dbReference type="NCBI Taxonomy" id="930090"/>
    <lineage>
        <taxon>Eukaryota</taxon>
        <taxon>Fungi</taxon>
        <taxon>Dikarya</taxon>
        <taxon>Ascomycota</taxon>
        <taxon>Pezizomycotina</taxon>
        <taxon>Dothideomycetes</taxon>
        <taxon>Pleosporomycetidae</taxon>
        <taxon>Pleosporales</taxon>
        <taxon>Pleosporineae</taxon>
        <taxon>Pleosporaceae</taxon>
        <taxon>Bipolaris</taxon>
    </lineage>
</organism>
<dbReference type="AlphaFoldDB" id="W6ZJN7"/>
<dbReference type="OrthoDB" id="3501153at2759"/>
<keyword evidence="2" id="KW-0472">Membrane</keyword>
<gene>
    <name evidence="3" type="ORF">COCMIDRAFT_38252</name>
</gene>
<reference evidence="3 4" key="1">
    <citation type="journal article" date="2013" name="PLoS Genet.">
        <title>Comparative genome structure, secondary metabolite, and effector coding capacity across Cochliobolus pathogens.</title>
        <authorList>
            <person name="Condon B.J."/>
            <person name="Leng Y."/>
            <person name="Wu D."/>
            <person name="Bushley K.E."/>
            <person name="Ohm R.A."/>
            <person name="Otillar R."/>
            <person name="Martin J."/>
            <person name="Schackwitz W."/>
            <person name="Grimwood J."/>
            <person name="MohdZainudin N."/>
            <person name="Xue C."/>
            <person name="Wang R."/>
            <person name="Manning V.A."/>
            <person name="Dhillon B."/>
            <person name="Tu Z.J."/>
            <person name="Steffenson B.J."/>
            <person name="Salamov A."/>
            <person name="Sun H."/>
            <person name="Lowry S."/>
            <person name="LaButti K."/>
            <person name="Han J."/>
            <person name="Copeland A."/>
            <person name="Lindquist E."/>
            <person name="Barry K."/>
            <person name="Schmutz J."/>
            <person name="Baker S.E."/>
            <person name="Ciuffetti L.M."/>
            <person name="Grigoriev I.V."/>
            <person name="Zhong S."/>
            <person name="Turgeon B.G."/>
        </authorList>
    </citation>
    <scope>NUCLEOTIDE SEQUENCE [LARGE SCALE GENOMIC DNA]</scope>
    <source>
        <strain evidence="3 4">ATCC 44560</strain>
    </source>
</reference>
<accession>W6ZJN7</accession>
<evidence type="ECO:0000313" key="4">
    <source>
        <dbReference type="Proteomes" id="UP000054032"/>
    </source>
</evidence>
<evidence type="ECO:0000313" key="3">
    <source>
        <dbReference type="EMBL" id="EUC43811.1"/>
    </source>
</evidence>
<proteinExistence type="predicted"/>
<dbReference type="GeneID" id="19123432"/>
<dbReference type="HOGENOM" id="CLU_066042_6_0_1"/>